<organism evidence="4 5">
    <name type="scientific">Helobdella robusta</name>
    <name type="common">Californian leech</name>
    <dbReference type="NCBI Taxonomy" id="6412"/>
    <lineage>
        <taxon>Eukaryota</taxon>
        <taxon>Metazoa</taxon>
        <taxon>Spiralia</taxon>
        <taxon>Lophotrochozoa</taxon>
        <taxon>Annelida</taxon>
        <taxon>Clitellata</taxon>
        <taxon>Hirudinea</taxon>
        <taxon>Rhynchobdellida</taxon>
        <taxon>Glossiphoniidae</taxon>
        <taxon>Helobdella</taxon>
    </lineage>
</organism>
<dbReference type="CTD" id="20208323"/>
<reference evidence="4" key="3">
    <citation type="submission" date="2015-06" db="UniProtKB">
        <authorList>
            <consortium name="EnsemblMetazoa"/>
        </authorList>
    </citation>
    <scope>IDENTIFICATION</scope>
</reference>
<keyword evidence="2" id="KW-0812">Transmembrane</keyword>
<feature type="compositionally biased region" description="Polar residues" evidence="1">
    <location>
        <begin position="180"/>
        <end position="203"/>
    </location>
</feature>
<gene>
    <name evidence="4" type="primary">20208323</name>
    <name evidence="3" type="ORF">HELRODRAFT_182035</name>
</gene>
<feature type="compositionally biased region" description="Pro residues" evidence="1">
    <location>
        <begin position="256"/>
        <end position="266"/>
    </location>
</feature>
<keyword evidence="5" id="KW-1185">Reference proteome</keyword>
<evidence type="ECO:0000313" key="4">
    <source>
        <dbReference type="EnsemblMetazoa" id="HelroP182035"/>
    </source>
</evidence>
<proteinExistence type="predicted"/>
<evidence type="ECO:0000256" key="2">
    <source>
        <dbReference type="SAM" id="Phobius"/>
    </source>
</evidence>
<dbReference type="EnsemblMetazoa" id="HelroT182035">
    <property type="protein sequence ID" value="HelroP182035"/>
    <property type="gene ID" value="HelroG182035"/>
</dbReference>
<feature type="compositionally biased region" description="Pro residues" evidence="1">
    <location>
        <begin position="207"/>
        <end position="234"/>
    </location>
</feature>
<dbReference type="InParanoid" id="T1FHM4"/>
<dbReference type="Proteomes" id="UP000015101">
    <property type="component" value="Unassembled WGS sequence"/>
</dbReference>
<evidence type="ECO:0000313" key="3">
    <source>
        <dbReference type="EMBL" id="ESN91858.1"/>
    </source>
</evidence>
<reference evidence="5" key="1">
    <citation type="submission" date="2012-12" db="EMBL/GenBank/DDBJ databases">
        <authorList>
            <person name="Hellsten U."/>
            <person name="Grimwood J."/>
            <person name="Chapman J.A."/>
            <person name="Shapiro H."/>
            <person name="Aerts A."/>
            <person name="Otillar R.P."/>
            <person name="Terry A.Y."/>
            <person name="Boore J.L."/>
            <person name="Simakov O."/>
            <person name="Marletaz F."/>
            <person name="Cho S.-J."/>
            <person name="Edsinger-Gonzales E."/>
            <person name="Havlak P."/>
            <person name="Kuo D.-H."/>
            <person name="Larsson T."/>
            <person name="Lv J."/>
            <person name="Arendt D."/>
            <person name="Savage R."/>
            <person name="Osoegawa K."/>
            <person name="de Jong P."/>
            <person name="Lindberg D.R."/>
            <person name="Seaver E.C."/>
            <person name="Weisblat D.A."/>
            <person name="Putnam N.H."/>
            <person name="Grigoriev I.V."/>
            <person name="Rokhsar D.S."/>
        </authorList>
    </citation>
    <scope>NUCLEOTIDE SEQUENCE</scope>
</reference>
<feature type="transmembrane region" description="Helical" evidence="2">
    <location>
        <begin position="128"/>
        <end position="149"/>
    </location>
</feature>
<keyword evidence="2" id="KW-1133">Transmembrane helix</keyword>
<dbReference type="GeneID" id="20208323"/>
<dbReference type="KEGG" id="hro:HELRODRAFT_182035"/>
<name>T1FHM4_HELRO</name>
<sequence length="383" mass="42398">MQNLYFNFRVDPVFEPVACAFGESYDSTQVIFNGYTPGLNVMVCQVVKCQPTDGSQVLSFGTRQRSEWQEDISKNRLRFYRKGSYHLVCQTSKKKKNESVIDGRLFVTGEDTKDCPNKINLEGFTSKALLIIPPLCLTLIIIFLAGTYIRDRKKLLVEIQNFAPPSKYGEIGVAAKISNKPSNVTDRPAVSSSGQIPKTSSSALPPFRMPEPQQPGCPPKPMHPGMPPQKPRLPLPDMQDRPPRPSPPDTKGAPQKPMPTNMPRPPGMLDGPSKPMPSGVQEAPLKAAPQEMPGPNPAVNASKRKSTNVANSPNMMKMNELHPPSSADANKEEASAEKGRAGSNLGNERNGNEKPPRDSYYGYDYNPLHWTYNLFHYITSKIF</sequence>
<feature type="compositionally biased region" description="Basic and acidic residues" evidence="1">
    <location>
        <begin position="329"/>
        <end position="340"/>
    </location>
</feature>
<dbReference type="EMBL" id="AMQM01007938">
    <property type="status" value="NOT_ANNOTATED_CDS"/>
    <property type="molecule type" value="Genomic_DNA"/>
</dbReference>
<dbReference type="AlphaFoldDB" id="T1FHM4"/>
<dbReference type="EMBL" id="KB097694">
    <property type="protein sequence ID" value="ESN91858.1"/>
    <property type="molecule type" value="Genomic_DNA"/>
</dbReference>
<dbReference type="RefSeq" id="XP_009030041.1">
    <property type="nucleotide sequence ID" value="XM_009031793.1"/>
</dbReference>
<keyword evidence="2" id="KW-0472">Membrane</keyword>
<evidence type="ECO:0000256" key="1">
    <source>
        <dbReference type="SAM" id="MobiDB-lite"/>
    </source>
</evidence>
<evidence type="ECO:0000313" key="5">
    <source>
        <dbReference type="Proteomes" id="UP000015101"/>
    </source>
</evidence>
<protein>
    <submittedName>
        <fullName evidence="3 4">Uncharacterized protein</fullName>
    </submittedName>
</protein>
<feature type="region of interest" description="Disordered" evidence="1">
    <location>
        <begin position="180"/>
        <end position="360"/>
    </location>
</feature>
<dbReference type="HOGENOM" id="CLU_722160_0_0_1"/>
<accession>T1FHM4</accession>
<reference evidence="3 5" key="2">
    <citation type="journal article" date="2013" name="Nature">
        <title>Insights into bilaterian evolution from three spiralian genomes.</title>
        <authorList>
            <person name="Simakov O."/>
            <person name="Marletaz F."/>
            <person name="Cho S.J."/>
            <person name="Edsinger-Gonzales E."/>
            <person name="Havlak P."/>
            <person name="Hellsten U."/>
            <person name="Kuo D.H."/>
            <person name="Larsson T."/>
            <person name="Lv J."/>
            <person name="Arendt D."/>
            <person name="Savage R."/>
            <person name="Osoegawa K."/>
            <person name="de Jong P."/>
            <person name="Grimwood J."/>
            <person name="Chapman J.A."/>
            <person name="Shapiro H."/>
            <person name="Aerts A."/>
            <person name="Otillar R.P."/>
            <person name="Terry A.Y."/>
            <person name="Boore J.L."/>
            <person name="Grigoriev I.V."/>
            <person name="Lindberg D.R."/>
            <person name="Seaver E.C."/>
            <person name="Weisblat D.A."/>
            <person name="Putnam N.H."/>
            <person name="Rokhsar D.S."/>
        </authorList>
    </citation>
    <scope>NUCLEOTIDE SEQUENCE</scope>
</reference>